<dbReference type="EMBL" id="LNJQ01000001">
    <property type="protein sequence ID" value="KWZ43729.1"/>
    <property type="molecule type" value="Genomic_DNA"/>
</dbReference>
<protein>
    <recommendedName>
        <fullName evidence="4">ATPase</fullName>
    </recommendedName>
</protein>
<proteinExistence type="predicted"/>
<keyword evidence="1" id="KW-0175">Coiled coil</keyword>
<reference evidence="2 3" key="1">
    <citation type="submission" date="2015-11" db="EMBL/GenBank/DDBJ databases">
        <authorList>
            <person name="Sahl J."/>
            <person name="Wagner D."/>
            <person name="Keim P."/>
        </authorList>
    </citation>
    <scope>NUCLEOTIDE SEQUENCE [LARGE SCALE GENOMIC DNA]</scope>
    <source>
        <strain evidence="2 3">BDU18</strain>
    </source>
</reference>
<accession>A0ABR5TFF0</accession>
<sequence length="247" mass="27494">MTHKTIIETLDAEIRELCTARSRAEQDIERMEALAQSAREQDSEINELRQQRETIQARALIEGEKADTAELDRKIAAREKAAATARATAEAIPRALELLRNDVSAHDDEISERVQKQRAAARALLDERYTTAEQQYIDAAAVLGGALVQMAAIEHLRSSQPLQNGIHAPANALQMVNNLREDRSFRVPHRASAYTCEEIWPHGAPLVNESEWSAPAWLLDPPRGGLVAERAAEQQIEAELRELGVDL</sequence>
<evidence type="ECO:0008006" key="4">
    <source>
        <dbReference type="Google" id="ProtNLM"/>
    </source>
</evidence>
<evidence type="ECO:0000256" key="1">
    <source>
        <dbReference type="SAM" id="Coils"/>
    </source>
</evidence>
<gene>
    <name evidence="2" type="ORF">WS72_13265</name>
</gene>
<feature type="coiled-coil region" evidence="1">
    <location>
        <begin position="7"/>
        <end position="58"/>
    </location>
</feature>
<organism evidence="2 3">
    <name type="scientific">Burkholderia savannae</name>
    <dbReference type="NCBI Taxonomy" id="1637837"/>
    <lineage>
        <taxon>Bacteria</taxon>
        <taxon>Pseudomonadati</taxon>
        <taxon>Pseudomonadota</taxon>
        <taxon>Betaproteobacteria</taxon>
        <taxon>Burkholderiales</taxon>
        <taxon>Burkholderiaceae</taxon>
        <taxon>Burkholderia</taxon>
        <taxon>pseudomallei group</taxon>
    </lineage>
</organism>
<dbReference type="Proteomes" id="UP000070255">
    <property type="component" value="Unassembled WGS sequence"/>
</dbReference>
<evidence type="ECO:0000313" key="3">
    <source>
        <dbReference type="Proteomes" id="UP000070255"/>
    </source>
</evidence>
<dbReference type="RefSeq" id="WP_060822006.1">
    <property type="nucleotide sequence ID" value="NZ_LNJQ01000001.1"/>
</dbReference>
<keyword evidence="3" id="KW-1185">Reference proteome</keyword>
<comment type="caution">
    <text evidence="2">The sequence shown here is derived from an EMBL/GenBank/DDBJ whole genome shotgun (WGS) entry which is preliminary data.</text>
</comment>
<evidence type="ECO:0000313" key="2">
    <source>
        <dbReference type="EMBL" id="KWZ43729.1"/>
    </source>
</evidence>
<name>A0ABR5TFF0_9BURK</name>